<sequence>MSQPVDAKLTIPTAEASKSSSASSSQDSLVAYVHELTDLKTSANNNTYFNLKLQTNESESIKAVCFSPEKHKTFKASAEKSSPIKITNFHRRKNKYSEEEEVHINKRSKLMDADEEEVKFDFKTEQSFDDESFTPVNELIHEKKQRRVNVKGRVTFKGPQETCMSKQKTLLKQEAFLTDETGSIRLVLWETDIAKINSNSTYQMMKVKLRSYQDESYITLNMQSLIIPLDLQISREDDQQLLAETMHKEVNLPAAGVKTVSKYLCCNTCRTKIDENKKKVKCSQCGLSQLKENCSTRLYVKAKFLTTTKESVDLVIFDDKLRVLHSINEHQQSFELLTEDEIEDLLLEGQGTILYNDKYNVISISKMVK</sequence>
<protein>
    <submittedName>
        <fullName evidence="2">Uncharacterized protein</fullName>
    </submittedName>
</protein>
<dbReference type="OrthoDB" id="5970613at2759"/>
<dbReference type="RefSeq" id="XP_020897310.1">
    <property type="nucleotide sequence ID" value="XM_021041651.2"/>
</dbReference>
<organism evidence="2 3">
    <name type="scientific">Exaiptasia diaphana</name>
    <name type="common">Tropical sea anemone</name>
    <name type="synonym">Aiptasia pulchella</name>
    <dbReference type="NCBI Taxonomy" id="2652724"/>
    <lineage>
        <taxon>Eukaryota</taxon>
        <taxon>Metazoa</taxon>
        <taxon>Cnidaria</taxon>
        <taxon>Anthozoa</taxon>
        <taxon>Hexacorallia</taxon>
        <taxon>Actiniaria</taxon>
        <taxon>Aiptasiidae</taxon>
        <taxon>Exaiptasia</taxon>
    </lineage>
</organism>
<proteinExistence type="predicted"/>
<feature type="region of interest" description="Disordered" evidence="1">
    <location>
        <begin position="1"/>
        <end position="25"/>
    </location>
</feature>
<feature type="compositionally biased region" description="Low complexity" evidence="1">
    <location>
        <begin position="14"/>
        <end position="25"/>
    </location>
</feature>
<dbReference type="Gene3D" id="2.40.50.140">
    <property type="entry name" value="Nucleic acid-binding proteins"/>
    <property type="match status" value="1"/>
</dbReference>
<evidence type="ECO:0000256" key="1">
    <source>
        <dbReference type="SAM" id="MobiDB-lite"/>
    </source>
</evidence>
<dbReference type="KEGG" id="epa:114574145"/>
<accession>A0A913X198</accession>
<dbReference type="RefSeq" id="XP_020897311.1">
    <property type="nucleotide sequence ID" value="XM_021041652.2"/>
</dbReference>
<dbReference type="EnsemblMetazoa" id="XM_021041652.2">
    <property type="protein sequence ID" value="XP_020897311.1"/>
    <property type="gene ID" value="LOC114574145"/>
</dbReference>
<dbReference type="GeneID" id="114574145"/>
<evidence type="ECO:0000313" key="3">
    <source>
        <dbReference type="Proteomes" id="UP000887567"/>
    </source>
</evidence>
<keyword evidence="3" id="KW-1185">Reference proteome</keyword>
<dbReference type="EnsemblMetazoa" id="XM_021041651.2">
    <property type="protein sequence ID" value="XP_020897310.1"/>
    <property type="gene ID" value="LOC114574145"/>
</dbReference>
<name>A0A913X198_EXADI</name>
<dbReference type="InterPro" id="IPR012340">
    <property type="entry name" value="NA-bd_OB-fold"/>
</dbReference>
<dbReference type="Proteomes" id="UP000887567">
    <property type="component" value="Unplaced"/>
</dbReference>
<dbReference type="AlphaFoldDB" id="A0A913X198"/>
<evidence type="ECO:0000313" key="2">
    <source>
        <dbReference type="EnsemblMetazoa" id="XP_020897311.1"/>
    </source>
</evidence>
<reference evidence="2" key="1">
    <citation type="submission" date="2022-11" db="UniProtKB">
        <authorList>
            <consortium name="EnsemblMetazoa"/>
        </authorList>
    </citation>
    <scope>IDENTIFICATION</scope>
</reference>
<dbReference type="OMA" id="TINSCEY"/>
<dbReference type="SUPFAM" id="SSF50249">
    <property type="entry name" value="Nucleic acid-binding proteins"/>
    <property type="match status" value="1"/>
</dbReference>